<keyword evidence="2" id="KW-1185">Reference proteome</keyword>
<name>A0ABQ1IXF4_9GAMM</name>
<accession>A0ABQ1IXF4</accession>
<gene>
    <name evidence="1" type="ORF">GCM10011607_11630</name>
</gene>
<dbReference type="EMBL" id="BMII01000008">
    <property type="protein sequence ID" value="GGB52801.1"/>
    <property type="molecule type" value="Genomic_DNA"/>
</dbReference>
<dbReference type="Proteomes" id="UP000617555">
    <property type="component" value="Unassembled WGS sequence"/>
</dbReference>
<evidence type="ECO:0000313" key="1">
    <source>
        <dbReference type="EMBL" id="GGB52801.1"/>
    </source>
</evidence>
<proteinExistence type="predicted"/>
<organism evidence="1 2">
    <name type="scientific">Shewanella inventionis</name>
    <dbReference type="NCBI Taxonomy" id="1738770"/>
    <lineage>
        <taxon>Bacteria</taxon>
        <taxon>Pseudomonadati</taxon>
        <taxon>Pseudomonadota</taxon>
        <taxon>Gammaproteobacteria</taxon>
        <taxon>Alteromonadales</taxon>
        <taxon>Shewanellaceae</taxon>
        <taxon>Shewanella</taxon>
    </lineage>
</organism>
<protein>
    <submittedName>
        <fullName evidence="1">Uncharacterized protein</fullName>
    </submittedName>
</protein>
<evidence type="ECO:0000313" key="2">
    <source>
        <dbReference type="Proteomes" id="UP000617555"/>
    </source>
</evidence>
<comment type="caution">
    <text evidence="1">The sequence shown here is derived from an EMBL/GenBank/DDBJ whole genome shotgun (WGS) entry which is preliminary data.</text>
</comment>
<sequence length="196" mass="22270">MNMNTNTAQLINTENDTPRISVVEKKPQTEFKSVADLANEFRANYKPSTKPNLEALNYTNSLGVTCVDKITDEHTLEFKNLLTNLSVKLANELGLSVTDIICKVNDDQTTLKISLNASTINFFGLDHYGRSYLSHCASFGFSPEWLGVKFKPNKTDMVITGYDPERERLRIFNGTSTLWVREISFQNIRKFFNKDA</sequence>
<reference evidence="2" key="1">
    <citation type="journal article" date="2019" name="Int. J. Syst. Evol. Microbiol.">
        <title>The Global Catalogue of Microorganisms (GCM) 10K type strain sequencing project: providing services to taxonomists for standard genome sequencing and annotation.</title>
        <authorList>
            <consortium name="The Broad Institute Genomics Platform"/>
            <consortium name="The Broad Institute Genome Sequencing Center for Infectious Disease"/>
            <person name="Wu L."/>
            <person name="Ma J."/>
        </authorList>
    </citation>
    <scope>NUCLEOTIDE SEQUENCE [LARGE SCALE GENOMIC DNA]</scope>
    <source>
        <strain evidence="2">CGMCC 1.15339</strain>
    </source>
</reference>